<accession>A0A5C7H8I0</accession>
<keyword evidence="3 5" id="KW-0732">Signal</keyword>
<dbReference type="PANTHER" id="PTHR33599">
    <property type="entry name" value="PROTEIN IDA-LIKE 5"/>
    <property type="match status" value="1"/>
</dbReference>
<dbReference type="EMBL" id="VAHF01000010">
    <property type="protein sequence ID" value="TXG53328.1"/>
    <property type="molecule type" value="Genomic_DNA"/>
</dbReference>
<dbReference type="OrthoDB" id="848812at2759"/>
<evidence type="ECO:0000256" key="5">
    <source>
        <dbReference type="SAM" id="SignalP"/>
    </source>
</evidence>
<protein>
    <submittedName>
        <fullName evidence="6">Uncharacterized protein</fullName>
    </submittedName>
</protein>
<dbReference type="AlphaFoldDB" id="A0A5C7H8I0"/>
<dbReference type="GO" id="GO:0005576">
    <property type="term" value="C:extracellular region"/>
    <property type="evidence" value="ECO:0007669"/>
    <property type="project" value="UniProtKB-SubCell"/>
</dbReference>
<sequence>MGKRHVIVVVVWLVVMFVVGHCEGGSRVFRVVKPSKSDHQKSSSSPTTVVGLLPKAMPIPPSAPSKDHNDIGLHSSTNTFSP</sequence>
<keyword evidence="2" id="KW-0964">Secreted</keyword>
<evidence type="ECO:0000256" key="2">
    <source>
        <dbReference type="ARBA" id="ARBA00022525"/>
    </source>
</evidence>
<name>A0A5C7H8I0_9ROSI</name>
<comment type="caution">
    <text evidence="6">The sequence shown here is derived from an EMBL/GenBank/DDBJ whole genome shotgun (WGS) entry which is preliminary data.</text>
</comment>
<organism evidence="6 7">
    <name type="scientific">Acer yangbiense</name>
    <dbReference type="NCBI Taxonomy" id="1000413"/>
    <lineage>
        <taxon>Eukaryota</taxon>
        <taxon>Viridiplantae</taxon>
        <taxon>Streptophyta</taxon>
        <taxon>Embryophyta</taxon>
        <taxon>Tracheophyta</taxon>
        <taxon>Spermatophyta</taxon>
        <taxon>Magnoliopsida</taxon>
        <taxon>eudicotyledons</taxon>
        <taxon>Gunneridae</taxon>
        <taxon>Pentapetalae</taxon>
        <taxon>rosids</taxon>
        <taxon>malvids</taxon>
        <taxon>Sapindales</taxon>
        <taxon>Sapindaceae</taxon>
        <taxon>Hippocastanoideae</taxon>
        <taxon>Acereae</taxon>
        <taxon>Acer</taxon>
    </lineage>
</organism>
<dbReference type="PANTHER" id="PTHR33599:SF11">
    <property type="entry name" value="PROTEIN IDA-LIKE 5"/>
    <property type="match status" value="1"/>
</dbReference>
<evidence type="ECO:0000256" key="4">
    <source>
        <dbReference type="SAM" id="MobiDB-lite"/>
    </source>
</evidence>
<feature type="chain" id="PRO_5022992712" evidence="5">
    <location>
        <begin position="25"/>
        <end position="82"/>
    </location>
</feature>
<feature type="signal peptide" evidence="5">
    <location>
        <begin position="1"/>
        <end position="24"/>
    </location>
</feature>
<evidence type="ECO:0000256" key="3">
    <source>
        <dbReference type="ARBA" id="ARBA00022729"/>
    </source>
</evidence>
<proteinExistence type="predicted"/>
<dbReference type="Proteomes" id="UP000323000">
    <property type="component" value="Chromosome 10"/>
</dbReference>
<evidence type="ECO:0000313" key="7">
    <source>
        <dbReference type="Proteomes" id="UP000323000"/>
    </source>
</evidence>
<evidence type="ECO:0000313" key="6">
    <source>
        <dbReference type="EMBL" id="TXG53328.1"/>
    </source>
</evidence>
<feature type="region of interest" description="Disordered" evidence="4">
    <location>
        <begin position="34"/>
        <end position="82"/>
    </location>
</feature>
<dbReference type="InterPro" id="IPR039639">
    <property type="entry name" value="IDA-like"/>
</dbReference>
<dbReference type="GO" id="GO:0010227">
    <property type="term" value="P:floral organ abscission"/>
    <property type="evidence" value="ECO:0007669"/>
    <property type="project" value="InterPro"/>
</dbReference>
<comment type="subcellular location">
    <subcellularLocation>
        <location evidence="1">Secreted</location>
        <location evidence="1">Extracellular space</location>
    </subcellularLocation>
</comment>
<evidence type="ECO:0000256" key="1">
    <source>
        <dbReference type="ARBA" id="ARBA00004239"/>
    </source>
</evidence>
<gene>
    <name evidence="6" type="ORF">EZV62_022497</name>
</gene>
<reference evidence="7" key="1">
    <citation type="journal article" date="2019" name="Gigascience">
        <title>De novo genome assembly of the endangered Acer yangbiense, a plant species with extremely small populations endemic to Yunnan Province, China.</title>
        <authorList>
            <person name="Yang J."/>
            <person name="Wariss H.M."/>
            <person name="Tao L."/>
            <person name="Zhang R."/>
            <person name="Yun Q."/>
            <person name="Hollingsworth P."/>
            <person name="Dao Z."/>
            <person name="Luo G."/>
            <person name="Guo H."/>
            <person name="Ma Y."/>
            <person name="Sun W."/>
        </authorList>
    </citation>
    <scope>NUCLEOTIDE SEQUENCE [LARGE SCALE GENOMIC DNA]</scope>
    <source>
        <strain evidence="7">cv. Malutang</strain>
    </source>
</reference>
<keyword evidence="7" id="KW-1185">Reference proteome</keyword>